<proteinExistence type="predicted"/>
<dbReference type="InterPro" id="IPR018849">
    <property type="entry name" value="Urb2/Npa2_C"/>
</dbReference>
<evidence type="ECO:0000313" key="2">
    <source>
        <dbReference type="EMBL" id="GMK57070.1"/>
    </source>
</evidence>
<evidence type="ECO:0000313" key="3">
    <source>
        <dbReference type="Proteomes" id="UP001222932"/>
    </source>
</evidence>
<evidence type="ECO:0000259" key="1">
    <source>
        <dbReference type="Pfam" id="PF10441"/>
    </source>
</evidence>
<dbReference type="Proteomes" id="UP001222932">
    <property type="component" value="Unassembled WGS sequence"/>
</dbReference>
<dbReference type="EMBL" id="BTCM01000003">
    <property type="protein sequence ID" value="GMK57070.1"/>
    <property type="molecule type" value="Genomic_DNA"/>
</dbReference>
<comment type="caution">
    <text evidence="2">The sequence shown here is derived from an EMBL/GenBank/DDBJ whole genome shotgun (WGS) entry which is preliminary data.</text>
</comment>
<organism evidence="2 3">
    <name type="scientific">Cutaneotrichosporon spelunceum</name>
    <dbReference type="NCBI Taxonomy" id="1672016"/>
    <lineage>
        <taxon>Eukaryota</taxon>
        <taxon>Fungi</taxon>
        <taxon>Dikarya</taxon>
        <taxon>Basidiomycota</taxon>
        <taxon>Agaricomycotina</taxon>
        <taxon>Tremellomycetes</taxon>
        <taxon>Trichosporonales</taxon>
        <taxon>Trichosporonaceae</taxon>
        <taxon>Cutaneotrichosporon</taxon>
    </lineage>
</organism>
<keyword evidence="3" id="KW-1185">Reference proteome</keyword>
<feature type="domain" description="Nucleolar 27S pre-rRNA processing Urb2/Npa2 C-terminal" evidence="1">
    <location>
        <begin position="1057"/>
        <end position="1290"/>
    </location>
</feature>
<reference evidence="2" key="2">
    <citation type="submission" date="2023-06" db="EMBL/GenBank/DDBJ databases">
        <authorList>
            <person name="Kobayashi Y."/>
            <person name="Kayamori A."/>
            <person name="Aoki K."/>
            <person name="Shiwa Y."/>
            <person name="Fujita N."/>
            <person name="Sugita T."/>
            <person name="Iwasaki W."/>
            <person name="Tanaka N."/>
            <person name="Takashima M."/>
        </authorList>
    </citation>
    <scope>NUCLEOTIDE SEQUENCE</scope>
    <source>
        <strain evidence="2">HIS016</strain>
    </source>
</reference>
<reference evidence="2" key="1">
    <citation type="journal article" date="2023" name="BMC Genomics">
        <title>Chromosome-level genome assemblies of Cutaneotrichosporon spp. (Trichosporonales, Basidiomycota) reveal imbalanced evolution between nucleotide sequences and chromosome synteny.</title>
        <authorList>
            <person name="Kobayashi Y."/>
            <person name="Kayamori A."/>
            <person name="Aoki K."/>
            <person name="Shiwa Y."/>
            <person name="Matsutani M."/>
            <person name="Fujita N."/>
            <person name="Sugita T."/>
            <person name="Iwasaki W."/>
            <person name="Tanaka N."/>
            <person name="Takashima M."/>
        </authorList>
    </citation>
    <scope>NUCLEOTIDE SEQUENCE</scope>
    <source>
        <strain evidence="2">HIS016</strain>
    </source>
</reference>
<accession>A0AAD3TV65</accession>
<dbReference type="Pfam" id="PF10441">
    <property type="entry name" value="Urb2"/>
    <property type="match status" value="1"/>
</dbReference>
<gene>
    <name evidence="2" type="ORF">CspeluHIS016_0309100</name>
</gene>
<name>A0AAD3TV65_9TREE</name>
<sequence length="1292" mass="133630">MVVAAPLTGSALIKALKGAQDPPAPGGPSKIALAAAAWGDTDLVVPRKADVIRDWVLEAWTRAKPGPRNPIADVAYHTLLVDVSRKCAAPAHAPLALLGTYISSAGDDDELGQAAAASLPILFGDGIKADAWADMLGRLATALQAGPWNSLAPAAKLVCTGLASSLPTSPNGKKIAQSLHSKLPALAGALHAHQAFGPELNPVLPSLFFSLGVLQTVEPLKQLLAALLPSLSPSSEALAPALAFIPTAFGAFIDATKQNQYTLYGKADKDKPLDVYIADRTRGAVIPALAAALDLLNLLEDGALARPSSSTAAPALGHDLWSARLALWERVLQWGGYLEADSKAAALVSAEARRGSAALAMYGASEGASTEEGLAGRVLRTLDALERLDHARSALGTDVVGWCLAAPERCHVPARILLGSILRYHVLTHSLEGYFVLVSDAARELFSPSLPPEALEPLYILVATGPLTERAFRADITAAVRAVNLGGRRGTVWAAILRTLASRTRDALEPETGGKRKRGVPACGARLAAVLSRLSKMVLDASARARAGDDEEVVEEAVAAFGDEWPAAPKKRKSMGGDDATELLLAARLRVARSARLLHRETEFVSHTQLVGATPSFTLPELRLEAFHLLYTALALSDSADGMDGVVDALLTTLTGPSESWSGRDATVGPNLAAAAWTLAAEGGLSVFESASAAQLDTLAGTIVARAGPAEGLSVGAAIARILNTAETWELPGLRAALLRALVAAAKAGSGFVVLAASPGPWLSKGARAALVAAAYDADAAGAERAAIRAWLARLAEGDVLGPLTEAGTLRRLLATASGAEDATLALLSRAFTALVRSAPREPAPLIAALSVLKKPFRVMDVRARAAAAFFNTTQPDWTGDLRAAAETLASDARRHLPPSSLGADVERWRAHLALARFEVRLGQRAPAAPLGPVLAARTAAPEALLATALSGDTEATLATYLALARGAGTEALDSALARIATSLSAEEYARALAALQPLLPGSEALRATRILVSAPVHGSGAVLASALPALLAALDGAPGSRTARQDGEREEEREETLRVVGALTNDRTGLLRPMHAGVLLAVIAAALVPDTAPDTARDATASVDKAHAAALAPLALAPLLTLARHRGDLLRAHLPAVVGLLATFMPLLQRARAGVRARLATEDAVHTAHAALLARTMGALAVAKISGTGAGAARTLAGPLAKHAPAVLVAYARAASDPWAALSSAVRRELEPGLFALADVITAGGRADGRGREGEGVGVPFGLGEAHGQAEREVWADLWKAWARKRYTGRG</sequence>
<protein>
    <recommendedName>
        <fullName evidence="1">Nucleolar 27S pre-rRNA processing Urb2/Npa2 C-terminal domain-containing protein</fullName>
    </recommendedName>
</protein>